<dbReference type="InterPro" id="IPR013159">
    <property type="entry name" value="DnaA_C"/>
</dbReference>
<dbReference type="AlphaFoldDB" id="E8LJ44"/>
<dbReference type="InterPro" id="IPR027417">
    <property type="entry name" value="P-loop_NTPase"/>
</dbReference>
<dbReference type="SMART" id="SM00382">
    <property type="entry name" value="AAA"/>
    <property type="match status" value="1"/>
</dbReference>
<keyword evidence="5" id="KW-0446">Lipid-binding</keyword>
<evidence type="ECO:0000259" key="9">
    <source>
        <dbReference type="SMART" id="SM00382"/>
    </source>
</evidence>
<dbReference type="InterPro" id="IPR003593">
    <property type="entry name" value="AAA+_ATPase"/>
</dbReference>
<evidence type="ECO:0000256" key="5">
    <source>
        <dbReference type="ARBA" id="ARBA00023121"/>
    </source>
</evidence>
<keyword evidence="3 7" id="KW-0547">Nucleotide-binding</keyword>
<feature type="domain" description="Chromosomal replication initiator DnaA C-terminal" evidence="10">
    <location>
        <begin position="401"/>
        <end position="470"/>
    </location>
</feature>
<accession>E8LJ44</accession>
<comment type="function">
    <text evidence="7">Plays an essential role in the initiation and regulation of chromosomal replication. ATP-DnaA binds to the origin of replication (oriC) to initiate formation of the DNA replication initiation complex once per cell cycle. Binds the DnaA box (a 9 base pair repeat at the origin) and separates the double-stranded (ds)DNA. Forms a right-handed helical filament on oriC DNA; dsDNA binds to the exterior of the filament while single-stranded (ss)DNA is stabiized in the filament's interior. The ATP-DnaA-oriC complex binds and stabilizes one strand of the AT-rich DNA unwinding element (DUE), permitting loading of DNA polymerase. After initiation quickly degrades to an ADP-DnaA complex that is not apt for DNA replication. Binds acidic phospholipids.</text>
</comment>
<evidence type="ECO:0000313" key="11">
    <source>
        <dbReference type="EMBL" id="EFY07468.1"/>
    </source>
</evidence>
<name>E8LJ44_SUCHY</name>
<evidence type="ECO:0000313" key="12">
    <source>
        <dbReference type="Proteomes" id="UP000018458"/>
    </source>
</evidence>
<comment type="similarity">
    <text evidence="8">Belongs to the DnaA family.</text>
</comment>
<keyword evidence="1" id="KW-0963">Cytoplasm</keyword>
<keyword evidence="6 7" id="KW-0238">DNA-binding</keyword>
<dbReference type="Gene3D" id="1.10.8.60">
    <property type="match status" value="1"/>
</dbReference>
<organism evidence="11 12">
    <name type="scientific">Succinatimonas hippei (strain DSM 22608 / JCM 16073 / KCTC 15190 / YIT 12066)</name>
    <dbReference type="NCBI Taxonomy" id="762983"/>
    <lineage>
        <taxon>Bacteria</taxon>
        <taxon>Pseudomonadati</taxon>
        <taxon>Pseudomonadota</taxon>
        <taxon>Gammaproteobacteria</taxon>
        <taxon>Aeromonadales</taxon>
        <taxon>Succinivibrionaceae</taxon>
        <taxon>Succinatimonas</taxon>
    </lineage>
</organism>
<dbReference type="eggNOG" id="COG0593">
    <property type="taxonomic scope" value="Bacteria"/>
</dbReference>
<dbReference type="InterPro" id="IPR010921">
    <property type="entry name" value="Trp_repressor/repl_initiator"/>
</dbReference>
<evidence type="ECO:0000256" key="2">
    <source>
        <dbReference type="ARBA" id="ARBA00022705"/>
    </source>
</evidence>
<evidence type="ECO:0000256" key="1">
    <source>
        <dbReference type="ARBA" id="ARBA00022490"/>
    </source>
</evidence>
<protein>
    <recommendedName>
        <fullName evidence="7">Chromosomal replication initiator protein DnaA</fullName>
    </recommendedName>
</protein>
<evidence type="ECO:0000259" key="10">
    <source>
        <dbReference type="SMART" id="SM00760"/>
    </source>
</evidence>
<keyword evidence="2 7" id="KW-0235">DNA replication</keyword>
<dbReference type="SMART" id="SM00760">
    <property type="entry name" value="Bac_DnaA_C"/>
    <property type="match status" value="1"/>
</dbReference>
<dbReference type="Pfam" id="PF08299">
    <property type="entry name" value="Bac_DnaA_C"/>
    <property type="match status" value="1"/>
</dbReference>
<dbReference type="GO" id="GO:0005524">
    <property type="term" value="F:ATP binding"/>
    <property type="evidence" value="ECO:0007669"/>
    <property type="project" value="UniProtKB-KW"/>
</dbReference>
<dbReference type="GO" id="GO:0005886">
    <property type="term" value="C:plasma membrane"/>
    <property type="evidence" value="ECO:0007669"/>
    <property type="project" value="TreeGrafter"/>
</dbReference>
<dbReference type="GO" id="GO:0003688">
    <property type="term" value="F:DNA replication origin binding"/>
    <property type="evidence" value="ECO:0007669"/>
    <property type="project" value="TreeGrafter"/>
</dbReference>
<dbReference type="InterPro" id="IPR020591">
    <property type="entry name" value="Chromosome_initiator_DnaA-like"/>
</dbReference>
<dbReference type="Pfam" id="PF00308">
    <property type="entry name" value="Bac_DnaA"/>
    <property type="match status" value="1"/>
</dbReference>
<dbReference type="OrthoDB" id="9807019at2"/>
<dbReference type="EMBL" id="AEVO01000034">
    <property type="protein sequence ID" value="EFY07468.1"/>
    <property type="molecule type" value="Genomic_DNA"/>
</dbReference>
<dbReference type="SUPFAM" id="SSF52540">
    <property type="entry name" value="P-loop containing nucleoside triphosphate hydrolases"/>
    <property type="match status" value="1"/>
</dbReference>
<keyword evidence="12" id="KW-1185">Reference proteome</keyword>
<dbReference type="STRING" id="762983.HMPREF9444_00718"/>
<dbReference type="Gene3D" id="3.40.50.300">
    <property type="entry name" value="P-loop containing nucleotide triphosphate hydrolases"/>
    <property type="match status" value="1"/>
</dbReference>
<evidence type="ECO:0000256" key="8">
    <source>
        <dbReference type="RuleBase" id="RU004227"/>
    </source>
</evidence>
<dbReference type="GO" id="GO:0008289">
    <property type="term" value="F:lipid binding"/>
    <property type="evidence" value="ECO:0007669"/>
    <property type="project" value="UniProtKB-KW"/>
</dbReference>
<dbReference type="SUPFAM" id="SSF48295">
    <property type="entry name" value="TrpR-like"/>
    <property type="match status" value="1"/>
</dbReference>
<dbReference type="PANTHER" id="PTHR30050:SF2">
    <property type="entry name" value="CHROMOSOMAL REPLICATION INITIATOR PROTEIN DNAA"/>
    <property type="match status" value="1"/>
</dbReference>
<dbReference type="CDD" id="cd00009">
    <property type="entry name" value="AAA"/>
    <property type="match status" value="1"/>
</dbReference>
<evidence type="ECO:0000256" key="4">
    <source>
        <dbReference type="ARBA" id="ARBA00022840"/>
    </source>
</evidence>
<dbReference type="HOGENOM" id="CLU_026910_3_1_6"/>
<dbReference type="PRINTS" id="PR00051">
    <property type="entry name" value="DNAA"/>
</dbReference>
<keyword evidence="4 7" id="KW-0067">ATP-binding</keyword>
<gene>
    <name evidence="11" type="ORF">HMPREF9444_00718</name>
</gene>
<evidence type="ECO:0000256" key="7">
    <source>
        <dbReference type="RuleBase" id="RU000577"/>
    </source>
</evidence>
<sequence length="494" mass="55509">MNYMQVWLDSVAAVVRSMDNEKDKAIVQLFATQVQMDVQDNKIRFLCNSPVVYSLFLKFSTTFYDAAKSLLGREDLGLSVEVGASVSPSFSQPVSQNVSQTSAVHNDGVSSQNSAYDFKLNRETAVPQVQAQSTYGTKNFHNKNTRSGNINPNKTFENYVTDPENKLLYATAVAVAANPGTSNYNPFYIYGASGLGKTHLLFAIANRIRETHPEVSLIYTRAEEFIRHYVESMARIKKNPYDDERMHFQDLYTSYDVFIVDDIQNFIKADKTRDTFFDIIADFIDQPNRQLILASDVPPGNLKNFNPRLTSRFGSGVCCEVVPPSPETRAAITLKKCKELNADLPDDIIQYIALHIRSNVREIEGAIKTLNTHKQAFGTITTEDAVKILGNLVNASNQICTIDMIKERVSKEFGVPVPSMESAEKKKMVSIARATAMCLGRDLIPALSLSDIGRNFNKDHSSVHEAIKRTRTRIEEDPEYASRYRHLLLSLKKE</sequence>
<dbReference type="Gene3D" id="1.10.1750.10">
    <property type="match status" value="1"/>
</dbReference>
<comment type="caution">
    <text evidence="11">The sequence shown here is derived from an EMBL/GenBank/DDBJ whole genome shotgun (WGS) entry which is preliminary data.</text>
</comment>
<reference evidence="11 12" key="1">
    <citation type="submission" date="2011-01" db="EMBL/GenBank/DDBJ databases">
        <authorList>
            <person name="Weinstock G."/>
            <person name="Sodergren E."/>
            <person name="Clifton S."/>
            <person name="Fulton L."/>
            <person name="Fulton B."/>
            <person name="Courtney L."/>
            <person name="Fronick C."/>
            <person name="Harrison M."/>
            <person name="Strong C."/>
            <person name="Farmer C."/>
            <person name="Delahaunty K."/>
            <person name="Markovic C."/>
            <person name="Hall O."/>
            <person name="Minx P."/>
            <person name="Tomlinson C."/>
            <person name="Mitreva M."/>
            <person name="Hou S."/>
            <person name="Chen J."/>
            <person name="Wollam A."/>
            <person name="Pepin K.H."/>
            <person name="Johnson M."/>
            <person name="Bhonagiri V."/>
            <person name="Zhang X."/>
            <person name="Suruliraj S."/>
            <person name="Warren W."/>
            <person name="Chinwalla A."/>
            <person name="Mardis E.R."/>
            <person name="Wilson R.K."/>
        </authorList>
    </citation>
    <scope>NUCLEOTIDE SEQUENCE [LARGE SCALE GENOMIC DNA]</scope>
    <source>
        <strain evidence="12">DSM 22608 / JCM 16073 / KCTC 15190 / YIT 12066</strain>
    </source>
</reference>
<dbReference type="RefSeq" id="WP_009142932.1">
    <property type="nucleotide sequence ID" value="NZ_GL830971.1"/>
</dbReference>
<proteinExistence type="inferred from homology"/>
<dbReference type="GO" id="GO:0006270">
    <property type="term" value="P:DNA replication initiation"/>
    <property type="evidence" value="ECO:0007669"/>
    <property type="project" value="InterPro"/>
</dbReference>
<dbReference type="Proteomes" id="UP000018458">
    <property type="component" value="Unassembled WGS sequence"/>
</dbReference>
<dbReference type="GO" id="GO:0006275">
    <property type="term" value="P:regulation of DNA replication"/>
    <property type="evidence" value="ECO:0007669"/>
    <property type="project" value="InterPro"/>
</dbReference>
<dbReference type="InterPro" id="IPR013317">
    <property type="entry name" value="DnaA_dom"/>
</dbReference>
<dbReference type="PANTHER" id="PTHR30050">
    <property type="entry name" value="CHROMOSOMAL REPLICATION INITIATOR PROTEIN DNAA"/>
    <property type="match status" value="1"/>
</dbReference>
<evidence type="ECO:0000256" key="3">
    <source>
        <dbReference type="ARBA" id="ARBA00022741"/>
    </source>
</evidence>
<evidence type="ECO:0000256" key="6">
    <source>
        <dbReference type="ARBA" id="ARBA00023125"/>
    </source>
</evidence>
<feature type="domain" description="AAA+ ATPase" evidence="9">
    <location>
        <begin position="183"/>
        <end position="327"/>
    </location>
</feature>